<gene>
    <name evidence="1" type="ORF">LEP1GSC199_2357</name>
</gene>
<dbReference type="Proteomes" id="UP000012227">
    <property type="component" value="Unassembled WGS sequence"/>
</dbReference>
<sequence>MGMTEEEVYQVIGSNRFTTRHSYNQILAKRLMKKKYIPVTKKVSFSGFRTIIEQREDFSKYSPKEELGVSFYFYLERLIYIAINHREKKDSKWIQLQDSSEDVLYVVNHDDGTEEPIGYVGTNAGGDEKYYGFVNGYLGEKFKNNGERYFVPLVPLSKLRAIDFLSEYCKKSFYWEAPDYETELKKSGYYKLKAKLDKDYENKTGYWAEKAIN</sequence>
<protein>
    <submittedName>
        <fullName evidence="1">Uncharacterized protein</fullName>
    </submittedName>
</protein>
<comment type="caution">
    <text evidence="1">The sequence shown here is derived from an EMBL/GenBank/DDBJ whole genome shotgun (WGS) entry which is preliminary data.</text>
</comment>
<accession>N1WCQ8</accession>
<dbReference type="AlphaFoldDB" id="N1WCQ8"/>
<dbReference type="EMBL" id="AOGY02000051">
    <property type="protein sequence ID" value="EMY69636.1"/>
    <property type="molecule type" value="Genomic_DNA"/>
</dbReference>
<name>N1WCQ8_9LEPT</name>
<evidence type="ECO:0000313" key="1">
    <source>
        <dbReference type="EMBL" id="EMY69636.1"/>
    </source>
</evidence>
<evidence type="ECO:0000313" key="2">
    <source>
        <dbReference type="Proteomes" id="UP000012227"/>
    </source>
</evidence>
<proteinExistence type="predicted"/>
<organism evidence="1 2">
    <name type="scientific">Leptospira vanthielii serovar Holland str. Waz Holland = ATCC 700522</name>
    <dbReference type="NCBI Taxonomy" id="1218591"/>
    <lineage>
        <taxon>Bacteria</taxon>
        <taxon>Pseudomonadati</taxon>
        <taxon>Spirochaetota</taxon>
        <taxon>Spirochaetia</taxon>
        <taxon>Leptospirales</taxon>
        <taxon>Leptospiraceae</taxon>
        <taxon>Leptospira</taxon>
    </lineage>
</organism>
<reference evidence="1 2" key="1">
    <citation type="submission" date="2013-03" db="EMBL/GenBank/DDBJ databases">
        <authorList>
            <person name="Harkins D.M."/>
            <person name="Durkin A.S."/>
            <person name="Brinkac L.M."/>
            <person name="Haft D.H."/>
            <person name="Selengut J.D."/>
            <person name="Sanka R."/>
            <person name="DePew J."/>
            <person name="Purushe J."/>
            <person name="Galloway R.L."/>
            <person name="Vinetz J.M."/>
            <person name="Sutton G.G."/>
            <person name="Nierman W.C."/>
            <person name="Fouts D.E."/>
        </authorList>
    </citation>
    <scope>NUCLEOTIDE SEQUENCE [LARGE SCALE GENOMIC DNA]</scope>
    <source>
        <strain evidence="1 2">Waz Holland</strain>
    </source>
</reference>